<feature type="region of interest" description="Disordered" evidence="1">
    <location>
        <begin position="279"/>
        <end position="302"/>
    </location>
</feature>
<dbReference type="KEGG" id="psey:GU243_12540"/>
<evidence type="ECO:0000313" key="3">
    <source>
        <dbReference type="Proteomes" id="UP000464186"/>
    </source>
</evidence>
<keyword evidence="3" id="KW-1185">Reference proteome</keyword>
<sequence>MVSAGGTCAGTIATLSCSEAALPAGTWYYTVTPVLAAWVGPESARSVGVVIADTAKPAAPTISAPKVVYFANKANAPVSGTAVAGVLVTVTATDAGGLQRVSQPVSPNGTGQWAVSDFDLSGLSDGLITYTAIATNAAGTTSNPTTATTTKDTVAPTATVSLSNLASNTAGVAETGDTLTIKYSGDINSNTICNLWNNGVQPQEIAGGNAVTVTISSNTLTVTTGGSAGCTVNIGPVTLGANYGSLIFKGNSGNGTPSKIGWNDGTHTLTVTLGTRNTASNTNVAESSPTVAPPTGVTDTAGNQAVGVAPAAASRF</sequence>
<evidence type="ECO:0000256" key="1">
    <source>
        <dbReference type="SAM" id="MobiDB-lite"/>
    </source>
</evidence>
<feature type="compositionally biased region" description="Polar residues" evidence="1">
    <location>
        <begin position="279"/>
        <end position="290"/>
    </location>
</feature>
<name>A0A6P1NMX5_9MICC</name>
<protein>
    <recommendedName>
        <fullName evidence="4">Bacterial Ig-like domain-containing protein</fullName>
    </recommendedName>
</protein>
<proteinExistence type="predicted"/>
<evidence type="ECO:0000313" key="2">
    <source>
        <dbReference type="EMBL" id="QHK20423.1"/>
    </source>
</evidence>
<dbReference type="AlphaFoldDB" id="A0A6P1NMX5"/>
<reference evidence="2 3" key="1">
    <citation type="submission" date="2020-01" db="EMBL/GenBank/DDBJ databases">
        <title>Pseudarthrobacter psychrotolerans sp. nov., isolated from antarctic soil.</title>
        <authorList>
            <person name="Shin Y."/>
            <person name="Park W."/>
        </authorList>
    </citation>
    <scope>NUCLEOTIDE SEQUENCE [LARGE SCALE GENOMIC DNA]</scope>
    <source>
        <strain evidence="2 3">YJ56</strain>
    </source>
</reference>
<organism evidence="2 3">
    <name type="scientific">Pseudarthrobacter psychrotolerans</name>
    <dbReference type="NCBI Taxonomy" id="2697569"/>
    <lineage>
        <taxon>Bacteria</taxon>
        <taxon>Bacillati</taxon>
        <taxon>Actinomycetota</taxon>
        <taxon>Actinomycetes</taxon>
        <taxon>Micrococcales</taxon>
        <taxon>Micrococcaceae</taxon>
        <taxon>Pseudarthrobacter</taxon>
    </lineage>
</organism>
<dbReference type="Proteomes" id="UP000464186">
    <property type="component" value="Chromosome"/>
</dbReference>
<evidence type="ECO:0008006" key="4">
    <source>
        <dbReference type="Google" id="ProtNLM"/>
    </source>
</evidence>
<dbReference type="EMBL" id="CP047898">
    <property type="protein sequence ID" value="QHK20423.1"/>
    <property type="molecule type" value="Genomic_DNA"/>
</dbReference>
<accession>A0A6P1NMX5</accession>
<gene>
    <name evidence="2" type="ORF">GU243_12540</name>
</gene>